<evidence type="ECO:0000256" key="3">
    <source>
        <dbReference type="ARBA" id="ARBA00022786"/>
    </source>
</evidence>
<feature type="region of interest" description="Disordered" evidence="4">
    <location>
        <begin position="311"/>
        <end position="332"/>
    </location>
</feature>
<keyword evidence="3" id="KW-0833">Ubl conjugation pathway</keyword>
<dbReference type="Proteomes" id="UP001151518">
    <property type="component" value="Unassembled WGS sequence"/>
</dbReference>
<dbReference type="InterPro" id="IPR016024">
    <property type="entry name" value="ARM-type_fold"/>
</dbReference>
<dbReference type="EMBL" id="JANBTW010000010">
    <property type="protein sequence ID" value="KAJ2679663.1"/>
    <property type="molecule type" value="Genomic_DNA"/>
</dbReference>
<gene>
    <name evidence="6" type="primary">CAND1</name>
    <name evidence="6" type="ORF">GGI25_001353</name>
</gene>
<dbReference type="Gene3D" id="1.25.10.10">
    <property type="entry name" value="Leucine-rich Repeat Variant"/>
    <property type="match status" value="1"/>
</dbReference>
<dbReference type="PANTHER" id="PTHR12696">
    <property type="entry name" value="TIP120"/>
    <property type="match status" value="1"/>
</dbReference>
<feature type="domain" description="TATA-binding protein interacting (TIP20)" evidence="5">
    <location>
        <begin position="1099"/>
        <end position="1258"/>
    </location>
</feature>
<dbReference type="Pfam" id="PF08623">
    <property type="entry name" value="TIP120"/>
    <property type="match status" value="1"/>
</dbReference>
<evidence type="ECO:0000313" key="7">
    <source>
        <dbReference type="Proteomes" id="UP001151518"/>
    </source>
</evidence>
<evidence type="ECO:0000259" key="5">
    <source>
        <dbReference type="Pfam" id="PF08623"/>
    </source>
</evidence>
<protein>
    <submittedName>
        <fullName evidence="6">Cullin-associated NEDD8-dissociated protein 1</fullName>
    </submittedName>
</protein>
<evidence type="ECO:0000256" key="4">
    <source>
        <dbReference type="SAM" id="MobiDB-lite"/>
    </source>
</evidence>
<dbReference type="SUPFAM" id="SSF48371">
    <property type="entry name" value="ARM repeat"/>
    <property type="match status" value="2"/>
</dbReference>
<dbReference type="InterPro" id="IPR013932">
    <property type="entry name" value="TATA-bd_TIP120"/>
</dbReference>
<dbReference type="InterPro" id="IPR011989">
    <property type="entry name" value="ARM-like"/>
</dbReference>
<comment type="caution">
    <text evidence="6">The sequence shown here is derived from an EMBL/GenBank/DDBJ whole genome shotgun (WGS) entry which is preliminary data.</text>
</comment>
<organism evidence="6 7">
    <name type="scientific">Coemansia spiralis</name>
    <dbReference type="NCBI Taxonomy" id="417178"/>
    <lineage>
        <taxon>Eukaryota</taxon>
        <taxon>Fungi</taxon>
        <taxon>Fungi incertae sedis</taxon>
        <taxon>Zoopagomycota</taxon>
        <taxon>Kickxellomycotina</taxon>
        <taxon>Kickxellomycetes</taxon>
        <taxon>Kickxellales</taxon>
        <taxon>Kickxellaceae</taxon>
        <taxon>Coemansia</taxon>
    </lineage>
</organism>
<sequence length="1298" mass="142500">MSSDDCNTFLSKMDDSDKDIRIVALTDLIETFKENSKKISNDDAKRYTDTLFKALDDSQSYVQNLATECLAACIKVIDTAIAINVAKAICDHIAGNQSEKKANAMSVALRVMTSRIAEGSDNRALLAQLAIPIVNTLTSATALASDVIVDIFTALMDVLVHAGTQIANDDAALNSVQRLLLNYISNKNTAVSRRTITVLGTFVVCVPGEQSKKALDIIFQRYKDAIRDNEKCMLLRVLVTIARQKPELIRSHIGDIINRELEIVDEADNELRVASLLAMKTFVAKAPDLTGFRIDDIYTVGVNAIRFDPDYNYDDESDQTDDMDTTSEDGLDDEFDEDIYEDNEDISWDIRLSGVKLLSEITESGLFSHERVVQDIGAVFVECFREREDVVRAEILLKYAKIFSNLGQKQRQSQEHSADMDIDSNVNDMVRQQIPSAVAAILSAIKNYPKHVETKQLAFAIFTRFVPLSISAVDSVLSKIMPLVISTLESGDIASASQAVSTSIVKTNIKIDALDFLLEYIKRTRLSTEADGFLFTIKDKIKDAASSSLTMVQTATCEVSSAILKLLRLAADSAEKSIEHYLSWANEMTEVVLTLVNTKDHALRISSYSFIGTVLYEFGDLLNDAVVDNALKVLTDWNQGIEMTQSSIGALLTAVTKPTHLPEGFVASVASTIMKQANERLQNSNTRFHTAALELVKSLSEYKLAAVNDFGPSTIAKIVDIICATPESPPLPALRAFAGVCTHVSVDTVNGISSSLLTCLSMATIYDKLSADALEDLYRTVGEAFPSVVKSWEKSLFGKWTANYVQLDSMRLVKPMETAQMHHPINKLPNAAKSIIALRVGYYRQSGQPWSSEFLYEALNMSTKSAEGIAHVCLGLRAFGYLAIGGQLDENESLCAQLYKHIESSNGDVRGEAAFALGNYAGRFPDNFSNLFESAMKATTAGAATGTLEEASDIRDISGPDKIQAVKIAIEYTLHSKSDVAVTKGMWNQIAGFVQKGNSTISDVLAQGLAIIAVNHPRTFISQLASCVDNSKNKYAKQFFITVFRTVLADKGLDYQCNEEIKKALPAVLANISDCDVGIRRLCLLALYTVIQNKNVLTKEIVATIQPMLFAQTMVDDSLVRFVTMGPFKKRIDDGLETRKCAYQCVHVLVRTMPDAIDMDSVVDCVIRGIYDEQDIRTVVQQIVNESAARFPTAFYARLGDLVDAISKMQATKLGKNSVKQEIEKHKEMLKLTVGIVYSLERIFPKQAESDSKFGKLVGSLAAGPGGEPNSEDLAEFYKELKSPSSASAAEATISPMI</sequence>
<reference evidence="6" key="1">
    <citation type="submission" date="2022-07" db="EMBL/GenBank/DDBJ databases">
        <title>Phylogenomic reconstructions and comparative analyses of Kickxellomycotina fungi.</title>
        <authorList>
            <person name="Reynolds N.K."/>
            <person name="Stajich J.E."/>
            <person name="Barry K."/>
            <person name="Grigoriev I.V."/>
            <person name="Crous P."/>
            <person name="Smith M.E."/>
        </authorList>
    </citation>
    <scope>NUCLEOTIDE SEQUENCE</scope>
    <source>
        <strain evidence="6">NRRL 3115</strain>
    </source>
</reference>
<keyword evidence="2" id="KW-0677">Repeat</keyword>
<dbReference type="InterPro" id="IPR039852">
    <property type="entry name" value="CAND1/CAND2"/>
</dbReference>
<name>A0A9W8GCZ5_9FUNG</name>
<accession>A0A9W8GCZ5</accession>
<comment type="similarity">
    <text evidence="1">Belongs to the CAND family.</text>
</comment>
<evidence type="ECO:0000256" key="1">
    <source>
        <dbReference type="ARBA" id="ARBA00007657"/>
    </source>
</evidence>
<evidence type="ECO:0000313" key="6">
    <source>
        <dbReference type="EMBL" id="KAJ2679663.1"/>
    </source>
</evidence>
<evidence type="ECO:0000256" key="2">
    <source>
        <dbReference type="ARBA" id="ARBA00022737"/>
    </source>
</evidence>
<dbReference type="GO" id="GO:0010265">
    <property type="term" value="P:SCF complex assembly"/>
    <property type="evidence" value="ECO:0007669"/>
    <property type="project" value="InterPro"/>
</dbReference>
<proteinExistence type="inferred from homology"/>
<dbReference type="OrthoDB" id="6260732at2759"/>